<evidence type="ECO:0000256" key="9">
    <source>
        <dbReference type="ARBA" id="ARBA00023136"/>
    </source>
</evidence>
<evidence type="ECO:0000256" key="6">
    <source>
        <dbReference type="ARBA" id="ARBA00022519"/>
    </source>
</evidence>
<sequence length="142" mass="15656">MHADKFVSGEPVDVAVALPERPRVRPGNFIQYTASRLKNLPFTQRKTLNKPNPAAMQRTMFFALMLAVVIVPHVASATDLMASQTGDATDTFGLNSTVLRWIYMGEIVMSLVGFIKTRNPLIFVGLVIMLVISRALYGMIGT</sequence>
<feature type="transmembrane region" description="Helical" evidence="11">
    <location>
        <begin position="98"/>
        <end position="115"/>
    </location>
</feature>
<evidence type="ECO:0000256" key="7">
    <source>
        <dbReference type="ARBA" id="ARBA00022525"/>
    </source>
</evidence>
<evidence type="ECO:0000256" key="2">
    <source>
        <dbReference type="ARBA" id="ARBA00004613"/>
    </source>
</evidence>
<accession>A0A2V2BHQ1</accession>
<comment type="caution">
    <text evidence="12">The sequence shown here is derived from an EMBL/GenBank/DDBJ whole genome shotgun (WGS) entry which is preliminary data.</text>
</comment>
<keyword evidence="5" id="KW-1003">Cell membrane</keyword>
<dbReference type="OrthoDB" id="6629305at2"/>
<keyword evidence="11" id="KW-0812">Transmembrane</keyword>
<keyword evidence="6" id="KW-0997">Cell inner membrane</keyword>
<comment type="subcellular location">
    <subcellularLocation>
        <location evidence="1">Cell inner membrane</location>
        <topology evidence="1">Multi-pass membrane protein</topology>
    </subcellularLocation>
    <subcellularLocation>
        <location evidence="2">Secreted</location>
    </subcellularLocation>
</comment>
<dbReference type="GO" id="GO:0005886">
    <property type="term" value="C:plasma membrane"/>
    <property type="evidence" value="ECO:0007669"/>
    <property type="project" value="UniProtKB-SubCell"/>
</dbReference>
<evidence type="ECO:0000256" key="1">
    <source>
        <dbReference type="ARBA" id="ARBA00004429"/>
    </source>
</evidence>
<dbReference type="Proteomes" id="UP000245981">
    <property type="component" value="Unassembled WGS sequence"/>
</dbReference>
<dbReference type="EMBL" id="QGHF01000011">
    <property type="protein sequence ID" value="PWK94362.1"/>
    <property type="molecule type" value="Genomic_DNA"/>
</dbReference>
<evidence type="ECO:0000256" key="4">
    <source>
        <dbReference type="ARBA" id="ARBA00018586"/>
    </source>
</evidence>
<evidence type="ECO:0000256" key="3">
    <source>
        <dbReference type="ARBA" id="ARBA00009586"/>
    </source>
</evidence>
<dbReference type="AlphaFoldDB" id="A0A2V2BHQ1"/>
<keyword evidence="11" id="KW-1133">Transmembrane helix</keyword>
<evidence type="ECO:0000313" key="12">
    <source>
        <dbReference type="EMBL" id="PWK94362.1"/>
    </source>
</evidence>
<dbReference type="RefSeq" id="WP_109718158.1">
    <property type="nucleotide sequence ID" value="NZ_QGHF01000011.1"/>
</dbReference>
<protein>
    <recommendedName>
        <fullName evidence="4">Pilin</fullName>
    </recommendedName>
</protein>
<proteinExistence type="inferred from homology"/>
<comment type="subunit">
    <text evidence="10">Monomer. Interacts with itself to form filaments; also interacts with TraQ.</text>
</comment>
<organism evidence="12 13">
    <name type="scientific">Pantoea allii</name>
    <dbReference type="NCBI Taxonomy" id="574096"/>
    <lineage>
        <taxon>Bacteria</taxon>
        <taxon>Pseudomonadati</taxon>
        <taxon>Pseudomonadota</taxon>
        <taxon>Gammaproteobacteria</taxon>
        <taxon>Enterobacterales</taxon>
        <taxon>Erwiniaceae</taxon>
        <taxon>Pantoea</taxon>
    </lineage>
</organism>
<keyword evidence="9 11" id="KW-0472">Membrane</keyword>
<feature type="transmembrane region" description="Helical" evidence="11">
    <location>
        <begin position="60"/>
        <end position="78"/>
    </location>
</feature>
<evidence type="ECO:0000313" key="13">
    <source>
        <dbReference type="Proteomes" id="UP000245981"/>
    </source>
</evidence>
<feature type="transmembrane region" description="Helical" evidence="11">
    <location>
        <begin position="122"/>
        <end position="140"/>
    </location>
</feature>
<keyword evidence="7" id="KW-0964">Secreted</keyword>
<comment type="similarity">
    <text evidence="3">Belongs to the TraA family.</text>
</comment>
<evidence type="ECO:0000256" key="5">
    <source>
        <dbReference type="ARBA" id="ARBA00022475"/>
    </source>
</evidence>
<evidence type="ECO:0000256" key="10">
    <source>
        <dbReference type="ARBA" id="ARBA00026027"/>
    </source>
</evidence>
<dbReference type="Pfam" id="PF05513">
    <property type="entry name" value="TraA"/>
    <property type="match status" value="1"/>
</dbReference>
<reference evidence="12 13" key="1">
    <citation type="submission" date="2018-05" db="EMBL/GenBank/DDBJ databases">
        <title>Genomic Encyclopedia of Type Strains, Phase IV (KMG-V): Genome sequencing to study the core and pangenomes of soil and plant-associated prokaryotes.</title>
        <authorList>
            <person name="Whitman W."/>
        </authorList>
    </citation>
    <scope>NUCLEOTIDE SEQUENCE [LARGE SCALE GENOMIC DNA]</scope>
    <source>
        <strain evidence="12 13">PNA 200-10</strain>
    </source>
</reference>
<dbReference type="InterPro" id="IPR008873">
    <property type="entry name" value="TraA"/>
</dbReference>
<name>A0A2V2BHQ1_9GAMM</name>
<dbReference type="GO" id="GO:0005576">
    <property type="term" value="C:extracellular region"/>
    <property type="evidence" value="ECO:0007669"/>
    <property type="project" value="UniProtKB-SubCell"/>
</dbReference>
<evidence type="ECO:0000256" key="11">
    <source>
        <dbReference type="SAM" id="Phobius"/>
    </source>
</evidence>
<gene>
    <name evidence="12" type="ORF">C7431_11199</name>
</gene>
<evidence type="ECO:0000256" key="8">
    <source>
        <dbReference type="ARBA" id="ARBA00022971"/>
    </source>
</evidence>
<keyword evidence="8" id="KW-0184">Conjugation</keyword>